<reference evidence="1 2" key="1">
    <citation type="journal article" date="2018" name="Nat. Biotechnol.">
        <title>A standardized bacterial taxonomy based on genome phylogeny substantially revises the tree of life.</title>
        <authorList>
            <person name="Parks D.H."/>
            <person name="Chuvochina M."/>
            <person name="Waite D.W."/>
            <person name="Rinke C."/>
            <person name="Skarshewski A."/>
            <person name="Chaumeil P.A."/>
            <person name="Hugenholtz P."/>
        </authorList>
    </citation>
    <scope>NUCLEOTIDE SEQUENCE [LARGE SCALE GENOMIC DNA]</scope>
    <source>
        <strain evidence="1">UBA10707</strain>
    </source>
</reference>
<accession>A0A356LMI8</accession>
<proteinExistence type="predicted"/>
<protein>
    <submittedName>
        <fullName evidence="1">Uncharacterized protein</fullName>
    </submittedName>
</protein>
<comment type="caution">
    <text evidence="1">The sequence shown here is derived from an EMBL/GenBank/DDBJ whole genome shotgun (WGS) entry which is preliminary data.</text>
</comment>
<organism evidence="1 2">
    <name type="scientific">Advenella kashmirensis</name>
    <dbReference type="NCBI Taxonomy" id="310575"/>
    <lineage>
        <taxon>Bacteria</taxon>
        <taxon>Pseudomonadati</taxon>
        <taxon>Pseudomonadota</taxon>
        <taxon>Betaproteobacteria</taxon>
        <taxon>Burkholderiales</taxon>
        <taxon>Alcaligenaceae</taxon>
    </lineage>
</organism>
<sequence>MILMPKSAMMTIGMNICISLKSYRWHYVAANECVGIFMVLTNRLDASASGQADIRNNRCFNSYQFLLLMATYSAFQ</sequence>
<dbReference type="EMBL" id="DOEK01000047">
    <property type="protein sequence ID" value="HBP32079.1"/>
    <property type="molecule type" value="Genomic_DNA"/>
</dbReference>
<name>A0A356LMI8_9BURK</name>
<evidence type="ECO:0000313" key="1">
    <source>
        <dbReference type="EMBL" id="HBP32079.1"/>
    </source>
</evidence>
<dbReference type="AlphaFoldDB" id="A0A356LMI8"/>
<evidence type="ECO:0000313" key="2">
    <source>
        <dbReference type="Proteomes" id="UP000264036"/>
    </source>
</evidence>
<dbReference type="Proteomes" id="UP000264036">
    <property type="component" value="Unassembled WGS sequence"/>
</dbReference>
<gene>
    <name evidence="1" type="ORF">DD666_22050</name>
</gene>